<dbReference type="RefSeq" id="WP_078765963.1">
    <property type="nucleotide sequence ID" value="NZ_FUXZ01000006.1"/>
</dbReference>
<dbReference type="PANTHER" id="PTHR38733:SF1">
    <property type="entry name" value="TYPE IV METHYL-DIRECTED RESTRICTION ENZYME ECOKMCRBC"/>
    <property type="match status" value="1"/>
</dbReference>
<dbReference type="OrthoDB" id="9786961at2"/>
<sequence>MIKDKSIYIRNIYYMLSYAFSVLKQKNYESIASENFEDVTDLCAAILACGTAQQLKQGLYREYVTFNDNLSVMRGKLDINGTIKNQIQNKRVLACEYDELSVDNIYNQIIKCTINYLLKSKTVKKERKDSLKKVNLFFDEISDIDISSIRWDRLMYQRNNKNYEMLINLCYFVFNSLIQTTWQGKYQMTTFSDEHMNVLFEKFVLAYYKKHHGDLNVVKSAEIKWNISDDADNNMIRFLPKMQSDIYLKVGERVLIIDTKYYTHTLQVQFDKHTIHSNNLYQIFTYVKNEDVDNSGNVSGVILYAKTDEDITPDCEFMMGNNKIGVKTLDLNADFSYIRMQLDKVADEFLYQCFE</sequence>
<protein>
    <submittedName>
        <fullName evidence="1">5-methylcytosine-specific restriction enzyme subunit McrC</fullName>
    </submittedName>
</protein>
<dbReference type="Proteomes" id="UP000190814">
    <property type="component" value="Unassembled WGS sequence"/>
</dbReference>
<dbReference type="PIRSF" id="PIRSF003109">
    <property type="entry name" value="McrC"/>
    <property type="match status" value="1"/>
</dbReference>
<dbReference type="InterPro" id="IPR014407">
    <property type="entry name" value="McrC_bac"/>
</dbReference>
<proteinExistence type="predicted"/>
<keyword evidence="2" id="KW-1185">Reference proteome</keyword>
<dbReference type="InterPro" id="IPR019292">
    <property type="entry name" value="McrC"/>
</dbReference>
<dbReference type="STRING" id="39495.SAMN02745111_01088"/>
<dbReference type="PANTHER" id="PTHR38733">
    <property type="entry name" value="PROTEIN MCRC"/>
    <property type="match status" value="1"/>
</dbReference>
<gene>
    <name evidence="1" type="ORF">SAMN02745111_01088</name>
</gene>
<dbReference type="Pfam" id="PF10117">
    <property type="entry name" value="McrBC"/>
    <property type="match status" value="1"/>
</dbReference>
<evidence type="ECO:0000313" key="1">
    <source>
        <dbReference type="EMBL" id="SKA65395.1"/>
    </source>
</evidence>
<organism evidence="1 2">
    <name type="scientific">Eubacterium uniforme</name>
    <dbReference type="NCBI Taxonomy" id="39495"/>
    <lineage>
        <taxon>Bacteria</taxon>
        <taxon>Bacillati</taxon>
        <taxon>Bacillota</taxon>
        <taxon>Clostridia</taxon>
        <taxon>Eubacteriales</taxon>
        <taxon>Eubacteriaceae</taxon>
        <taxon>Eubacterium</taxon>
    </lineage>
</organism>
<dbReference type="NCBIfam" id="NF007277">
    <property type="entry name" value="PRK09736.1"/>
    <property type="match status" value="1"/>
</dbReference>
<name>A0A1T4VKH7_9FIRM</name>
<dbReference type="GO" id="GO:0009307">
    <property type="term" value="P:DNA restriction-modification system"/>
    <property type="evidence" value="ECO:0007669"/>
    <property type="project" value="InterPro"/>
</dbReference>
<evidence type="ECO:0000313" key="2">
    <source>
        <dbReference type="Proteomes" id="UP000190814"/>
    </source>
</evidence>
<accession>A0A1T4VKH7</accession>
<dbReference type="EMBL" id="FUXZ01000006">
    <property type="protein sequence ID" value="SKA65395.1"/>
    <property type="molecule type" value="Genomic_DNA"/>
</dbReference>
<reference evidence="1 2" key="1">
    <citation type="submission" date="2017-02" db="EMBL/GenBank/DDBJ databases">
        <authorList>
            <person name="Peterson S.W."/>
        </authorList>
    </citation>
    <scope>NUCLEOTIDE SEQUENCE [LARGE SCALE GENOMIC DNA]</scope>
    <source>
        <strain evidence="1 2">ATCC 35992</strain>
    </source>
</reference>
<dbReference type="AlphaFoldDB" id="A0A1T4VKH7"/>